<dbReference type="InterPro" id="IPR027417">
    <property type="entry name" value="P-loop_NTPase"/>
</dbReference>
<dbReference type="SUPFAM" id="SSF48019">
    <property type="entry name" value="post-AAA+ oligomerization domain-like"/>
    <property type="match status" value="1"/>
</dbReference>
<keyword evidence="10" id="KW-1185">Reference proteome</keyword>
<evidence type="ECO:0000256" key="2">
    <source>
        <dbReference type="ARBA" id="ARBA00022475"/>
    </source>
</evidence>
<evidence type="ECO:0000313" key="10">
    <source>
        <dbReference type="Proteomes" id="UP000655751"/>
    </source>
</evidence>
<feature type="transmembrane region" description="Helical" evidence="7">
    <location>
        <begin position="531"/>
        <end position="550"/>
    </location>
</feature>
<evidence type="ECO:0000259" key="8">
    <source>
        <dbReference type="SMART" id="SM00849"/>
    </source>
</evidence>
<dbReference type="Proteomes" id="UP000655751">
    <property type="component" value="Unassembled WGS sequence"/>
</dbReference>
<dbReference type="InterPro" id="IPR004477">
    <property type="entry name" value="ComEC_N"/>
</dbReference>
<feature type="transmembrane region" description="Helical" evidence="7">
    <location>
        <begin position="294"/>
        <end position="327"/>
    </location>
</feature>
<dbReference type="GO" id="GO:0006260">
    <property type="term" value="P:DNA replication"/>
    <property type="evidence" value="ECO:0007669"/>
    <property type="project" value="InterPro"/>
</dbReference>
<protein>
    <submittedName>
        <fullName evidence="9">ComEC/Rec2 family competence protein</fullName>
    </submittedName>
</protein>
<feature type="compositionally biased region" description="Basic and acidic residues" evidence="6">
    <location>
        <begin position="641"/>
        <end position="653"/>
    </location>
</feature>
<comment type="subcellular location">
    <subcellularLocation>
        <location evidence="1">Cell membrane</location>
        <topology evidence="1">Multi-pass membrane protein</topology>
    </subcellularLocation>
</comment>
<evidence type="ECO:0000256" key="6">
    <source>
        <dbReference type="SAM" id="MobiDB-lite"/>
    </source>
</evidence>
<evidence type="ECO:0000256" key="3">
    <source>
        <dbReference type="ARBA" id="ARBA00022692"/>
    </source>
</evidence>
<evidence type="ECO:0000313" key="9">
    <source>
        <dbReference type="EMBL" id="MBH0777192.1"/>
    </source>
</evidence>
<feature type="transmembrane region" description="Helical" evidence="7">
    <location>
        <begin position="65"/>
        <end position="85"/>
    </location>
</feature>
<sequence length="1213" mass="125653">MRATGRRESFGDSRIGRGIGARARRWRDGIEGAERDGGVELLDARLFPAALTCWMVTIAAVTGGWRVGVGLAGVSVFLAAGVWWAARRRGWVGWVSVAAAVLLLASGFASAAAWREYRVAEHPLRDAIGKSVSVVVTPSDDPKAVRGGTFGGQRMWVVRAGLVSFEQGGAEFGAGGAVVILGEGDSWSRVPPGRAIAFRARVEPARFRDLTVVTLRATGAPRAVGALPWWQRAAISVRAHLAAAASEALPDRAAGLLPALVVGDTSALSDSVRTDFETAGLQHLTVVSGTNFTILLTVVLFVVRLIGLGPRVAAVTAGAALIMFVVVARPDPSVLRAGAMGVVTLLALVTGRRKQALPALCAAVIGLLAWQPQLAVSAGFALSVVATAGLILLAPSWSDRLRAHGWWRLPAELVAVSAAAFVVTTPILVALSGRVNPVAVLANILVAPAVAPVTVIGAAGAATAWLSPVVAEIVLRAAAPPLWWLLTVAEHSATVPGASVTVPGGTLGGIVAAVSAIALVLGLRVRAIRRLAVTALLGCAAILVPVHLWHPGWPPRGWAFAACDVGQGDALALSTDTNSAVVVDTGPDPRLIDACLDRLRVDRIPLLVLTHPHADHIAGLTGALRNRTVAAIAVAPHELDITPDHTSTADRPADYNAQAGSGDGGGERRGRAPGDERGGDRRGEAEGAAQVRAVADRAGIPILELSEGRLLELGALRLEVLAPAISNRPGEGGVEANDRSVVVAATTVAGRILLTGDIEASAQRRLTGADPTAVRADILKVPHHGSRTTTREFLAAVSPRLAIVSAGAGNPFRHPHPGILTELEQLGATVLRTDNHGDIVVLGPASGPRTVTSRNRTRIARRARRSRTEAAGRFPWWSARVSDTDRRIAAVSERVPAVHLVLGEEELLIDRAVSGVVARVRATAPDPDAVPVDRLRAGDASTAELSELLSPSLFAEDRVIVLESAAEAGKEAVGVITAAVSDPPEGVVLVVVHSGGGRAKALAPALQKAGAFTHDCAKVSKAAERVEFVRAEFRAAGLRVGGEAVQVLLESVGSDLRELAAACSQLAADTGGKVDVAAVRRYYSGKAEVTGFEVAELAVVGDRAAAMEALRWATDRGVPHVLLADALADSVHTIAKVGSAGRGDPFKLAQQLGMPPWKVKKAQAQARGWNPAGIGAALQVVAALNADVKGGAADANFALEQALSRILDLHGAS</sequence>
<dbReference type="CDD" id="cd07731">
    <property type="entry name" value="ComA-like_MBL-fold"/>
    <property type="match status" value="1"/>
</dbReference>
<dbReference type="InterPro" id="IPR005790">
    <property type="entry name" value="DNA_polIII_delta"/>
</dbReference>
<evidence type="ECO:0000256" key="7">
    <source>
        <dbReference type="SAM" id="Phobius"/>
    </source>
</evidence>
<dbReference type="Gene3D" id="3.60.15.10">
    <property type="entry name" value="Ribonuclease Z/Hydroxyacylglutathione hydrolase-like"/>
    <property type="match status" value="1"/>
</dbReference>
<organism evidence="9 10">
    <name type="scientific">Nocardia bovistercoris</name>
    <dbReference type="NCBI Taxonomy" id="2785916"/>
    <lineage>
        <taxon>Bacteria</taxon>
        <taxon>Bacillati</taxon>
        <taxon>Actinomycetota</taxon>
        <taxon>Actinomycetes</taxon>
        <taxon>Mycobacteriales</taxon>
        <taxon>Nocardiaceae</taxon>
        <taxon>Nocardia</taxon>
    </lineage>
</organism>
<feature type="region of interest" description="Disordered" evidence="6">
    <location>
        <begin position="641"/>
        <end position="690"/>
    </location>
</feature>
<proteinExistence type="predicted"/>
<dbReference type="SUPFAM" id="SSF56281">
    <property type="entry name" value="Metallo-hydrolase/oxidoreductase"/>
    <property type="match status" value="1"/>
</dbReference>
<evidence type="ECO:0000256" key="4">
    <source>
        <dbReference type="ARBA" id="ARBA00022989"/>
    </source>
</evidence>
<dbReference type="Pfam" id="PF03772">
    <property type="entry name" value="Competence"/>
    <property type="match status" value="1"/>
</dbReference>
<reference evidence="9" key="1">
    <citation type="submission" date="2020-11" db="EMBL/GenBank/DDBJ databases">
        <title>Nocardia NEAU-351.nov., a novel actinomycete isolated from the cow dung.</title>
        <authorList>
            <person name="Zhang X."/>
        </authorList>
    </citation>
    <scope>NUCLEOTIDE SEQUENCE</scope>
    <source>
        <strain evidence="9">NEAU-351</strain>
    </source>
</reference>
<dbReference type="InterPro" id="IPR036866">
    <property type="entry name" value="RibonucZ/Hydroxyglut_hydro"/>
</dbReference>
<dbReference type="SUPFAM" id="SSF52540">
    <property type="entry name" value="P-loop containing nucleoside triphosphate hydrolases"/>
    <property type="match status" value="1"/>
</dbReference>
<dbReference type="InterPro" id="IPR008921">
    <property type="entry name" value="DNA_pol3_clamp-load_cplx_C"/>
</dbReference>
<dbReference type="Pfam" id="PF00753">
    <property type="entry name" value="Lactamase_B"/>
    <property type="match status" value="1"/>
</dbReference>
<dbReference type="Gene3D" id="1.20.272.10">
    <property type="match status" value="1"/>
</dbReference>
<feature type="domain" description="Metallo-beta-lactamase" evidence="8">
    <location>
        <begin position="567"/>
        <end position="808"/>
    </location>
</feature>
<evidence type="ECO:0000256" key="5">
    <source>
        <dbReference type="ARBA" id="ARBA00023136"/>
    </source>
</evidence>
<keyword evidence="2" id="KW-1003">Cell membrane</keyword>
<feature type="transmembrane region" description="Helical" evidence="7">
    <location>
        <begin position="409"/>
        <end position="432"/>
    </location>
</feature>
<feature type="transmembrane region" description="Helical" evidence="7">
    <location>
        <begin position="378"/>
        <end position="397"/>
    </location>
</feature>
<dbReference type="GO" id="GO:0003677">
    <property type="term" value="F:DNA binding"/>
    <property type="evidence" value="ECO:0007669"/>
    <property type="project" value="InterPro"/>
</dbReference>
<feature type="transmembrane region" description="Helical" evidence="7">
    <location>
        <begin position="506"/>
        <end position="524"/>
    </location>
</feature>
<dbReference type="NCBIfam" id="NF005918">
    <property type="entry name" value="PRK07914.1"/>
    <property type="match status" value="1"/>
</dbReference>
<comment type="caution">
    <text evidence="9">The sequence shown here is derived from an EMBL/GenBank/DDBJ whole genome shotgun (WGS) entry which is preliminary data.</text>
</comment>
<dbReference type="InterPro" id="IPR035681">
    <property type="entry name" value="ComA-like_MBL"/>
</dbReference>
<feature type="transmembrane region" description="Helical" evidence="7">
    <location>
        <begin position="91"/>
        <end position="114"/>
    </location>
</feature>
<keyword evidence="5 7" id="KW-0472">Membrane</keyword>
<accession>A0A931I920</accession>
<gene>
    <name evidence="9" type="ORF">IT779_12960</name>
</gene>
<dbReference type="InterPro" id="IPR001279">
    <property type="entry name" value="Metallo-B-lactamas"/>
</dbReference>
<dbReference type="SMART" id="SM00849">
    <property type="entry name" value="Lactamase_B"/>
    <property type="match status" value="1"/>
</dbReference>
<dbReference type="AlphaFoldDB" id="A0A931I920"/>
<feature type="transmembrane region" description="Helical" evidence="7">
    <location>
        <begin position="438"/>
        <end position="458"/>
    </location>
</feature>
<evidence type="ECO:0000256" key="1">
    <source>
        <dbReference type="ARBA" id="ARBA00004651"/>
    </source>
</evidence>
<name>A0A931I920_9NOCA</name>
<keyword evidence="4 7" id="KW-1133">Transmembrane helix</keyword>
<dbReference type="PANTHER" id="PTHR30619:SF1">
    <property type="entry name" value="RECOMBINATION PROTEIN 2"/>
    <property type="match status" value="1"/>
</dbReference>
<keyword evidence="3 7" id="KW-0812">Transmembrane</keyword>
<dbReference type="PANTHER" id="PTHR30619">
    <property type="entry name" value="DNA INTERNALIZATION/COMPETENCE PROTEIN COMEC/REC2"/>
    <property type="match status" value="1"/>
</dbReference>
<dbReference type="NCBIfam" id="TIGR01128">
    <property type="entry name" value="holA"/>
    <property type="match status" value="1"/>
</dbReference>
<feature type="compositionally biased region" description="Basic and acidic residues" evidence="6">
    <location>
        <begin position="665"/>
        <end position="685"/>
    </location>
</feature>
<dbReference type="EMBL" id="JADMLG010000004">
    <property type="protein sequence ID" value="MBH0777192.1"/>
    <property type="molecule type" value="Genomic_DNA"/>
</dbReference>
<dbReference type="GO" id="GO:0005886">
    <property type="term" value="C:plasma membrane"/>
    <property type="evidence" value="ECO:0007669"/>
    <property type="project" value="UniProtKB-SubCell"/>
</dbReference>
<dbReference type="InterPro" id="IPR052159">
    <property type="entry name" value="Competence_DNA_uptake"/>
</dbReference>
<dbReference type="Gene3D" id="3.40.50.300">
    <property type="entry name" value="P-loop containing nucleotide triphosphate hydrolases"/>
    <property type="match status" value="1"/>
</dbReference>
<dbReference type="NCBIfam" id="TIGR00360">
    <property type="entry name" value="ComEC_N-term"/>
    <property type="match status" value="1"/>
</dbReference>